<comment type="caution">
    <text evidence="1">The sequence shown here is derived from an EMBL/GenBank/DDBJ whole genome shotgun (WGS) entry which is preliminary data.</text>
</comment>
<gene>
    <name evidence="1" type="ORF">CLIB1444_21S00188</name>
</gene>
<dbReference type="Proteomes" id="UP001152531">
    <property type="component" value="Unassembled WGS sequence"/>
</dbReference>
<reference evidence="1" key="1">
    <citation type="submission" date="2022-06" db="EMBL/GenBank/DDBJ databases">
        <authorList>
            <person name="Legras J.-L."/>
            <person name="Devillers H."/>
            <person name="Grondin C."/>
        </authorList>
    </citation>
    <scope>NUCLEOTIDE SEQUENCE</scope>
    <source>
        <strain evidence="1">CLIB 1444</strain>
    </source>
</reference>
<proteinExistence type="predicted"/>
<dbReference type="EMBL" id="CALSDN010000021">
    <property type="protein sequence ID" value="CAH6723824.1"/>
    <property type="molecule type" value="Genomic_DNA"/>
</dbReference>
<protein>
    <submittedName>
        <fullName evidence="1">Maltose permease Mal31p</fullName>
    </submittedName>
</protein>
<evidence type="ECO:0000313" key="1">
    <source>
        <dbReference type="EMBL" id="CAH6723824.1"/>
    </source>
</evidence>
<name>A0ACA9YG71_9ASCO</name>
<accession>A0ACA9YG71</accession>
<evidence type="ECO:0000313" key="2">
    <source>
        <dbReference type="Proteomes" id="UP001152531"/>
    </source>
</evidence>
<sequence length="538" mass="60978">MNKSDPKPSIEHIESNSIDLKEKNDVLDDVQLATDSEHDITLKEALKVYPMCIFWGIIISSTIIMEGYDVSLLGNFIGYPSFQKKYGRPFEDHYELTGPWQVGLSCASSVGAFFGVLSNGFLIEKFGHRKVIMFFLVWMTGGIFIPFFAPRVEVLLVGQIFNGIPWGVFATMGPTYSSEIMPVALRGYMTAFVNLCWATGQLLAGGILKGLVSNTTEWGYRIPFALQWVFPIPLIIMTYLAPDSPWWLIRSGKEEEAAKSLARLWNKKIHHRIPQQINLMKHTNELEKQQHNSKSNDEKGWRGYLQCFQGTNLRRTEIVCVCFIGQILAGSSFAYQPSYFFRQAGLDPANTYKLNLGTTAISFTGCIVSWLFINKFGRRRIYVTGYFFLTSLLLLIGVLAIPKQTPGIQWTQCGIVLVWVGIYATTIGPLTYTIISEMSATRLRAQSIALARNSYNIISLLSHIIQPYLLNPGEADLKGKTAFFWFGTAFPTLIWSYFRLPESKDRTYEELDILFDRKISARKFASTELDYVPEVDID</sequence>
<keyword evidence="2" id="KW-1185">Reference proteome</keyword>
<organism evidence="1 2">
    <name type="scientific">[Candida] jaroonii</name>
    <dbReference type="NCBI Taxonomy" id="467808"/>
    <lineage>
        <taxon>Eukaryota</taxon>
        <taxon>Fungi</taxon>
        <taxon>Dikarya</taxon>
        <taxon>Ascomycota</taxon>
        <taxon>Saccharomycotina</taxon>
        <taxon>Pichiomycetes</taxon>
        <taxon>Debaryomycetaceae</taxon>
        <taxon>Yamadazyma</taxon>
    </lineage>
</organism>